<dbReference type="PATRIC" id="fig|345073.21.peg.2791"/>
<dbReference type="KEGG" id="vco:VC0395_0100"/>
<dbReference type="SUPFAM" id="SSF109604">
    <property type="entry name" value="HD-domain/PDEase-like"/>
    <property type="match status" value="1"/>
</dbReference>
<dbReference type="eggNOG" id="COG1639">
    <property type="taxonomic scope" value="Bacteria"/>
</dbReference>
<dbReference type="AlphaFoldDB" id="A0A0H3AEK2"/>
<feature type="domain" description="HDOD" evidence="1">
    <location>
        <begin position="27"/>
        <end position="218"/>
    </location>
</feature>
<dbReference type="InterPro" id="IPR052340">
    <property type="entry name" value="RNase_Y/CdgJ"/>
</dbReference>
<proteinExistence type="predicted"/>
<organism evidence="2 3">
    <name type="scientific">Vibrio cholerae serotype O1 (strain ATCC 39541 / Classical Ogawa 395 / O395)</name>
    <dbReference type="NCBI Taxonomy" id="345073"/>
    <lineage>
        <taxon>Bacteria</taxon>
        <taxon>Pseudomonadati</taxon>
        <taxon>Pseudomonadota</taxon>
        <taxon>Gammaproteobacteria</taxon>
        <taxon>Vibrionales</taxon>
        <taxon>Vibrionaceae</taxon>
        <taxon>Vibrio</taxon>
    </lineage>
</organism>
<gene>
    <name evidence="2" type="ordered locus">VC0395_0100</name>
</gene>
<dbReference type="Gene3D" id="1.10.3210.10">
    <property type="entry name" value="Hypothetical protein af1432"/>
    <property type="match status" value="1"/>
</dbReference>
<evidence type="ECO:0000259" key="1">
    <source>
        <dbReference type="PROSITE" id="PS51833"/>
    </source>
</evidence>
<name>A0A0H3AEK2_VIBC3</name>
<dbReference type="Proteomes" id="UP000000249">
    <property type="component" value="Chromosome 2"/>
</dbReference>
<dbReference type="PANTHER" id="PTHR33525:SF6">
    <property type="entry name" value="HDOD DOMAIN-CONTAINING PROTEIN"/>
    <property type="match status" value="1"/>
</dbReference>
<dbReference type="InterPro" id="IPR013976">
    <property type="entry name" value="HDOD"/>
</dbReference>
<evidence type="ECO:0000313" key="2">
    <source>
        <dbReference type="EMBL" id="ABQ18800.1"/>
    </source>
</evidence>
<dbReference type="OrthoDB" id="9770715at2"/>
<reference evidence="2 3" key="1">
    <citation type="submission" date="2007-03" db="EMBL/GenBank/DDBJ databases">
        <authorList>
            <person name="Heidelberg J."/>
        </authorList>
    </citation>
    <scope>NUCLEOTIDE SEQUENCE [LARGE SCALE GENOMIC DNA]</scope>
    <source>
        <strain evidence="3">ATCC 39541 / Classical Ogawa 395 / O395</strain>
    </source>
</reference>
<dbReference type="PANTHER" id="PTHR33525">
    <property type="match status" value="1"/>
</dbReference>
<protein>
    <recommendedName>
        <fullName evidence="1">HDOD domain-containing protein</fullName>
    </recommendedName>
</protein>
<dbReference type="PROSITE" id="PS51833">
    <property type="entry name" value="HDOD"/>
    <property type="match status" value="1"/>
</dbReference>
<dbReference type="KEGG" id="vcr:VC395_A0030"/>
<accession>A0A0H3AEK2</accession>
<dbReference type="Pfam" id="PF08668">
    <property type="entry name" value="HDOD"/>
    <property type="match status" value="1"/>
</dbReference>
<dbReference type="EMBL" id="CP000626">
    <property type="protein sequence ID" value="ABQ18800.1"/>
    <property type="molecule type" value="Genomic_DNA"/>
</dbReference>
<sequence>MPIVWISHQIRRMNMVKNTMLNRLNELPRLSKVLQELLDMANQPDVDFHQLSKKITLDQILTARLLRMANSAYFGGNGHIATVNDAIIRVGIESVRTLVVASVLSSTFPKIETLDLNDYWTNTFETALIASKIAEQVGLDKSETFTTGVLHNIGELMIHTLMPTEASLIQQKIAQGMDPLSAQEEVLGISAPRIGAMLAKEWKFPSEMVDAIKHFDEPREAEISPKLAVAIHFARDINFSWDKLTESKEKSIYLADHPDSRLLSISAAFQSTIDRVRGNGKELATQMMAA</sequence>
<evidence type="ECO:0000313" key="3">
    <source>
        <dbReference type="Proteomes" id="UP000000249"/>
    </source>
</evidence>